<dbReference type="RefSeq" id="XP_067077061.1">
    <property type="nucleotide sequence ID" value="XM_067220960.1"/>
</dbReference>
<evidence type="ECO:0000313" key="2">
    <source>
        <dbReference type="Proteomes" id="UP000195570"/>
    </source>
</evidence>
<sequence length="417" mass="46317">MSVSRAQVVLIGVSGCSASGKSLVSSRLAAMLGSPLFPVAMDSFFDEDECERLGVWEDPRCLRAAEYTQCVATIRALIEQYGVAAAPLHTVKDAAQFLRFEASSAVSHPPMRESAVSYTVKSYGEASKKCVSEANNIVLSSLCMNDACVAGNAADGTDVALEKVFIVCEGFLIFGYPELCNMFDFFVFVHSDNETACLRRFFRGSRRKKRKPQGGNCDRILRMRTSRVNAELWSSEGAAANKTLSPSFSSVLPHLKYMPPQPSSPNDYQGFWLQSEYKELPPPMPFGMSGLKAPPYDWLEVKDLQYVKQMLHQWANASCVDDVEGVLGRYFEFRYWFYYEVLFYHYQLRGISEENVTTACQAKGTTKTSPSQSVLHIKNDASVSCVMLDSQLLALAQQVSGDLINGEGEVRLLLGWN</sequence>
<reference evidence="1" key="1">
    <citation type="submission" date="2016-09" db="EMBL/GenBank/DDBJ databases">
        <authorList>
            <person name="Hebert L."/>
            <person name="Moumen B."/>
        </authorList>
    </citation>
    <scope>NUCLEOTIDE SEQUENCE [LARGE SCALE GENOMIC DNA]</scope>
    <source>
        <strain evidence="1">OVI</strain>
    </source>
</reference>
<dbReference type="InterPro" id="IPR027417">
    <property type="entry name" value="P-loop_NTPase"/>
</dbReference>
<dbReference type="VEuPathDB" id="TriTrypDB:TEOVI_000018500"/>
<dbReference type="EMBL" id="CZPT02000299">
    <property type="protein sequence ID" value="SCU65460.1"/>
    <property type="molecule type" value="Genomic_DNA"/>
</dbReference>
<keyword evidence="2" id="KW-1185">Reference proteome</keyword>
<dbReference type="AlphaFoldDB" id="A0A1G4I197"/>
<dbReference type="SUPFAM" id="SSF52540">
    <property type="entry name" value="P-loop containing nucleoside triphosphate hydrolases"/>
    <property type="match status" value="1"/>
</dbReference>
<name>A0A1G4I197_TRYEQ</name>
<protein>
    <submittedName>
        <fullName evidence="1">Uncharacterized protein</fullName>
    </submittedName>
</protein>
<gene>
    <name evidence="1" type="ORF">TEOVI_000018500</name>
</gene>
<comment type="caution">
    <text evidence="1">The sequence shown here is derived from an EMBL/GenBank/DDBJ whole genome shotgun (WGS) entry which is preliminary data.</text>
</comment>
<dbReference type="GeneID" id="92374125"/>
<dbReference type="PANTHER" id="PTHR10285">
    <property type="entry name" value="URIDINE KINASE"/>
    <property type="match status" value="1"/>
</dbReference>
<dbReference type="Proteomes" id="UP000195570">
    <property type="component" value="Unassembled WGS sequence"/>
</dbReference>
<accession>A0A1G4I197</accession>
<organism evidence="1 2">
    <name type="scientific">Trypanosoma equiperdum</name>
    <dbReference type="NCBI Taxonomy" id="5694"/>
    <lineage>
        <taxon>Eukaryota</taxon>
        <taxon>Discoba</taxon>
        <taxon>Euglenozoa</taxon>
        <taxon>Kinetoplastea</taxon>
        <taxon>Metakinetoplastina</taxon>
        <taxon>Trypanosomatida</taxon>
        <taxon>Trypanosomatidae</taxon>
        <taxon>Trypanosoma</taxon>
    </lineage>
</organism>
<dbReference type="PROSITE" id="PS51257">
    <property type="entry name" value="PROKAR_LIPOPROTEIN"/>
    <property type="match status" value="1"/>
</dbReference>
<evidence type="ECO:0000313" key="1">
    <source>
        <dbReference type="EMBL" id="SCU65460.1"/>
    </source>
</evidence>
<proteinExistence type="predicted"/>
<dbReference type="Gene3D" id="3.40.50.300">
    <property type="entry name" value="P-loop containing nucleotide triphosphate hydrolases"/>
    <property type="match status" value="1"/>
</dbReference>